<proteinExistence type="predicted"/>
<gene>
    <name evidence="1" type="ORF">LKD34_10795</name>
</gene>
<protein>
    <submittedName>
        <fullName evidence="1">Uncharacterized protein</fullName>
    </submittedName>
</protein>
<evidence type="ECO:0000313" key="1">
    <source>
        <dbReference type="EMBL" id="MCC2213972.1"/>
    </source>
</evidence>
<evidence type="ECO:0000313" key="2">
    <source>
        <dbReference type="Proteomes" id="UP001199236"/>
    </source>
</evidence>
<name>A0ABS8FIX5_9FIRM</name>
<dbReference type="EMBL" id="JAJEQO010000017">
    <property type="protein sequence ID" value="MCC2213972.1"/>
    <property type="molecule type" value="Genomic_DNA"/>
</dbReference>
<organism evidence="1 2">
    <name type="scientific">Faecalibacterium hominis</name>
    <name type="common">ex Afrizal et al. 2022</name>
    <dbReference type="NCBI Taxonomy" id="2881265"/>
    <lineage>
        <taxon>Bacteria</taxon>
        <taxon>Bacillati</taxon>
        <taxon>Bacillota</taxon>
        <taxon>Clostridia</taxon>
        <taxon>Eubacteriales</taxon>
        <taxon>Oscillospiraceae</taxon>
        <taxon>Faecalibacterium</taxon>
    </lineage>
</organism>
<comment type="caution">
    <text evidence="1">The sequence shown here is derived from an EMBL/GenBank/DDBJ whole genome shotgun (WGS) entry which is preliminary data.</text>
</comment>
<keyword evidence="2" id="KW-1185">Reference proteome</keyword>
<dbReference type="Proteomes" id="UP001199236">
    <property type="component" value="Unassembled WGS sequence"/>
</dbReference>
<accession>A0ABS8FIX5</accession>
<sequence length="121" mass="13984">MNEYDQFFGKISEGNARNHSESGKTMYRLHKKLCETIVKQKCTDLTNGPSSAKIVPAQRIIHTLERLNFISQEVKRRIKRRPFAGKMPCALRAKEEPAAFQNDEKRGVVSYRFRQISKSIV</sequence>
<reference evidence="1 2" key="1">
    <citation type="submission" date="2021-10" db="EMBL/GenBank/DDBJ databases">
        <title>Anaerobic single-cell dispensing facilitates the cultivation of human gut bacteria.</title>
        <authorList>
            <person name="Afrizal A."/>
        </authorList>
    </citation>
    <scope>NUCLEOTIDE SEQUENCE [LARGE SCALE GENOMIC DNA]</scope>
    <source>
        <strain evidence="1 2">CLA-AA-H223</strain>
    </source>
</reference>